<evidence type="ECO:0000256" key="2">
    <source>
        <dbReference type="ARBA" id="ARBA00010393"/>
    </source>
</evidence>
<protein>
    <recommendedName>
        <fullName evidence="6">PhoH-like protein</fullName>
    </recommendedName>
</protein>
<dbReference type="InterPro" id="IPR003714">
    <property type="entry name" value="PhoH"/>
</dbReference>
<dbReference type="Gene3D" id="3.40.50.300">
    <property type="entry name" value="P-loop containing nucleotide triphosphate hydrolases"/>
    <property type="match status" value="1"/>
</dbReference>
<dbReference type="Proteomes" id="UP001162120">
    <property type="component" value="Segment"/>
</dbReference>
<proteinExistence type="inferred from homology"/>
<sequence>MSLSLSVTSSLNRPIYEESLRNQRPALVLCSGPAGTGKTMLACKYSMQHLKDNAYGKLVITRPNVSIDEDLGYLPGEIGQKMYPWLIPIYDQLENHSDKKTVKNYLNDGTIEIAPLGFLRGRTFDNTIVLADEMQNSTKSQMLNLLTRIGKNSKIIVTGDLDQCDLGYENGLRDFIDRYNKSGCDEEIRCIELDDADIMRSKFVKTIIKIYKK</sequence>
<dbReference type="InterPro" id="IPR027417">
    <property type="entry name" value="P-loop_NTPase"/>
</dbReference>
<dbReference type="GO" id="GO:0005524">
    <property type="term" value="F:ATP binding"/>
    <property type="evidence" value="ECO:0007669"/>
    <property type="project" value="UniProtKB-KW"/>
</dbReference>
<dbReference type="InterPro" id="IPR051451">
    <property type="entry name" value="PhoH2-like"/>
</dbReference>
<evidence type="ECO:0000256" key="5">
    <source>
        <dbReference type="ARBA" id="ARBA00022840"/>
    </source>
</evidence>
<dbReference type="SUPFAM" id="SSF52540">
    <property type="entry name" value="P-loop containing nucleoside triphosphate hydrolases"/>
    <property type="match status" value="1"/>
</dbReference>
<dbReference type="PANTHER" id="PTHR30473">
    <property type="entry name" value="PROTEIN PHOH"/>
    <property type="match status" value="1"/>
</dbReference>
<comment type="similarity">
    <text evidence="2">Belongs to the PhoH family.</text>
</comment>
<gene>
    <name evidence="8" type="ORF">HWQ62_00106</name>
</gene>
<evidence type="ECO:0000256" key="6">
    <source>
        <dbReference type="ARBA" id="ARBA00039970"/>
    </source>
</evidence>
<dbReference type="Pfam" id="PF02562">
    <property type="entry name" value="PhoH"/>
    <property type="match status" value="1"/>
</dbReference>
<evidence type="ECO:0000259" key="7">
    <source>
        <dbReference type="Pfam" id="PF02562"/>
    </source>
</evidence>
<evidence type="ECO:0000256" key="4">
    <source>
        <dbReference type="ARBA" id="ARBA00022741"/>
    </source>
</evidence>
<dbReference type="EMBL" id="MT663534">
    <property type="protein sequence ID" value="QOI90243.1"/>
    <property type="molecule type" value="Genomic_DNA"/>
</dbReference>
<keyword evidence="3" id="KW-0963">Cytoplasm</keyword>
<keyword evidence="4" id="KW-0547">Nucleotide-binding</keyword>
<feature type="domain" description="PhoH-like protein" evidence="7">
    <location>
        <begin position="18"/>
        <end position="212"/>
    </location>
</feature>
<evidence type="ECO:0000256" key="3">
    <source>
        <dbReference type="ARBA" id="ARBA00022490"/>
    </source>
</evidence>
<comment type="subcellular location">
    <subcellularLocation>
        <location evidence="1">Cytoplasm</location>
    </subcellularLocation>
</comment>
<accession>A0A7M3UNI4</accession>
<evidence type="ECO:0000313" key="9">
    <source>
        <dbReference type="Proteomes" id="UP001162120"/>
    </source>
</evidence>
<keyword evidence="9" id="KW-1185">Reference proteome</keyword>
<evidence type="ECO:0000313" key="8">
    <source>
        <dbReference type="EMBL" id="QOI90243.1"/>
    </source>
</evidence>
<reference evidence="8" key="1">
    <citation type="submission" date="2020-06" db="EMBL/GenBank/DDBJ databases">
        <title>Lateral gene transfer of anion-conducting channel rhodopsins between green algae and giant viruses.</title>
        <authorList>
            <person name="Rozenberg A."/>
            <person name="Oppermann J."/>
            <person name="Wietek J."/>
            <person name="Fernandez Lahore R.G."/>
            <person name="Sandaa R.-A."/>
            <person name="Bratbak G."/>
            <person name="Hegemann P."/>
            <person name="Beja O."/>
        </authorList>
    </citation>
    <scope>NUCLEOTIDE SEQUENCE</scope>
    <source>
        <strain evidence="8">01B</strain>
    </source>
</reference>
<name>A0A7M3UNI4_9VIRU</name>
<keyword evidence="5" id="KW-0067">ATP-binding</keyword>
<dbReference type="PANTHER" id="PTHR30473:SF1">
    <property type="entry name" value="PHOH-LIKE PROTEIN"/>
    <property type="match status" value="1"/>
</dbReference>
<organism evidence="8 9">
    <name type="scientific">Pyramimonas orientalis virus 01B</name>
    <dbReference type="NCBI Taxonomy" id="3134525"/>
    <lineage>
        <taxon>Viruses</taxon>
        <taxon>Varidnaviria</taxon>
        <taxon>Bamfordvirae</taxon>
        <taxon>Nucleocytoviricota</taxon>
        <taxon>Megaviricetes</taxon>
        <taxon>Imitervirales</taxon>
        <taxon>Allomimiviridae</taxon>
        <taxon>Heliosvirus</taxon>
        <taxon>Heliosvirus raunefjordenense</taxon>
    </lineage>
</organism>
<evidence type="ECO:0000256" key="1">
    <source>
        <dbReference type="ARBA" id="ARBA00004496"/>
    </source>
</evidence>